<evidence type="ECO:0008006" key="4">
    <source>
        <dbReference type="Google" id="ProtNLM"/>
    </source>
</evidence>
<dbReference type="Pfam" id="PF06170">
    <property type="entry name" value="DUF983"/>
    <property type="match status" value="1"/>
</dbReference>
<feature type="transmembrane region" description="Helical" evidence="1">
    <location>
        <begin position="54"/>
        <end position="80"/>
    </location>
</feature>
<keyword evidence="1" id="KW-1133">Transmembrane helix</keyword>
<dbReference type="OrthoDB" id="9799456at2"/>
<keyword evidence="1" id="KW-0472">Membrane</keyword>
<keyword evidence="3" id="KW-1185">Reference proteome</keyword>
<reference evidence="2 3" key="1">
    <citation type="journal article" date="2013" name="Int. J. Syst. Evol. Microbiol.">
        <title>Ilumatobacter nonamiense sp. nov. and Ilumatobacter coccineum sp. nov., isolated from seashore sand.</title>
        <authorList>
            <person name="Matsumoto A."/>
            <person name="Kasai H."/>
            <person name="Matsuo Y."/>
            <person name="Shizuri Y."/>
            <person name="Ichikawa N."/>
            <person name="Fujita N."/>
            <person name="Omura S."/>
            <person name="Takahashi Y."/>
        </authorList>
    </citation>
    <scope>NUCLEOTIDE SEQUENCE [LARGE SCALE GENOMIC DNA]</scope>
    <source>
        <strain evidence="3">NBRC 103263 / KCTC 29153 / YM16-304</strain>
    </source>
</reference>
<evidence type="ECO:0000313" key="3">
    <source>
        <dbReference type="Proteomes" id="UP000011863"/>
    </source>
</evidence>
<evidence type="ECO:0000256" key="1">
    <source>
        <dbReference type="SAM" id="Phobius"/>
    </source>
</evidence>
<dbReference type="AlphaFoldDB" id="A0A6C7E987"/>
<feature type="transmembrane region" description="Helical" evidence="1">
    <location>
        <begin position="86"/>
        <end position="106"/>
    </location>
</feature>
<accession>A0A6C7E987</accession>
<gene>
    <name evidence="2" type="ORF">YM304_27070</name>
</gene>
<dbReference type="Proteomes" id="UP000011863">
    <property type="component" value="Chromosome"/>
</dbReference>
<dbReference type="InterPro" id="IPR009325">
    <property type="entry name" value="DUF983"/>
</dbReference>
<dbReference type="KEGG" id="aym:YM304_27070"/>
<protein>
    <recommendedName>
        <fullName evidence="4">DUF983 domain-containing protein</fullName>
    </recommendedName>
</protein>
<dbReference type="EMBL" id="AP012057">
    <property type="protein sequence ID" value="BAN03021.1"/>
    <property type="molecule type" value="Genomic_DNA"/>
</dbReference>
<sequence length="132" mass="14466">MERSSLPKMLLRGAFRRCPWCSGRGAFFTSWFQKSESCRTCGLRWRRDDVGFELGAAAMASMIVLGPLVAGLAVTLAITWPEVEVVPMLVGSAIAAIVLPVVLYPISYTMWQAVDLVVRPVSADDFEPVDDA</sequence>
<name>A0A6C7E987_ILUCY</name>
<keyword evidence="1" id="KW-0812">Transmembrane</keyword>
<dbReference type="RefSeq" id="WP_015442268.1">
    <property type="nucleotide sequence ID" value="NC_020520.1"/>
</dbReference>
<proteinExistence type="predicted"/>
<organism evidence="2 3">
    <name type="scientific">Ilumatobacter coccineus (strain NBRC 103263 / KCTC 29153 / YM16-304)</name>
    <dbReference type="NCBI Taxonomy" id="1313172"/>
    <lineage>
        <taxon>Bacteria</taxon>
        <taxon>Bacillati</taxon>
        <taxon>Actinomycetota</taxon>
        <taxon>Acidimicrobiia</taxon>
        <taxon>Acidimicrobiales</taxon>
        <taxon>Ilumatobacteraceae</taxon>
        <taxon>Ilumatobacter</taxon>
    </lineage>
</organism>
<evidence type="ECO:0000313" key="2">
    <source>
        <dbReference type="EMBL" id="BAN03021.1"/>
    </source>
</evidence>